<evidence type="ECO:0008006" key="4">
    <source>
        <dbReference type="Google" id="ProtNLM"/>
    </source>
</evidence>
<reference evidence="2 3" key="1">
    <citation type="submission" date="2016-10" db="EMBL/GenBank/DDBJ databases">
        <authorList>
            <person name="de Groot N.N."/>
        </authorList>
    </citation>
    <scope>NUCLEOTIDE SEQUENCE [LARGE SCALE GENOMIC DNA]</scope>
    <source>
        <strain evidence="2 3">AR32</strain>
    </source>
</reference>
<proteinExistence type="predicted"/>
<gene>
    <name evidence="2" type="ORF">SAMN05216354_0481</name>
</gene>
<dbReference type="Pfam" id="PF07949">
    <property type="entry name" value="YbbR"/>
    <property type="match status" value="1"/>
</dbReference>
<dbReference type="GeneID" id="32574002"/>
<evidence type="ECO:0000313" key="3">
    <source>
        <dbReference type="Proteomes" id="UP000236735"/>
    </source>
</evidence>
<keyword evidence="1" id="KW-1133">Transmembrane helix</keyword>
<keyword evidence="1" id="KW-0472">Membrane</keyword>
<keyword evidence="1" id="KW-0812">Transmembrane</keyword>
<accession>A0A1H5S2K1</accession>
<dbReference type="Gene3D" id="2.170.120.30">
    <property type="match status" value="1"/>
</dbReference>
<evidence type="ECO:0000313" key="2">
    <source>
        <dbReference type="EMBL" id="SEF44846.1"/>
    </source>
</evidence>
<dbReference type="Proteomes" id="UP000236735">
    <property type="component" value="Unassembled WGS sequence"/>
</dbReference>
<dbReference type="PANTHER" id="PTHR37804:SF1">
    <property type="entry name" value="CDAA REGULATORY PROTEIN CDAR"/>
    <property type="match status" value="1"/>
</dbReference>
<dbReference type="InterPro" id="IPR012505">
    <property type="entry name" value="YbbR"/>
</dbReference>
<feature type="transmembrane region" description="Helical" evidence="1">
    <location>
        <begin position="20"/>
        <end position="39"/>
    </location>
</feature>
<dbReference type="EMBL" id="FNUV01000001">
    <property type="protein sequence ID" value="SEF44846.1"/>
    <property type="molecule type" value="Genomic_DNA"/>
</dbReference>
<dbReference type="InterPro" id="IPR053154">
    <property type="entry name" value="c-di-AMP_regulator"/>
</dbReference>
<organism evidence="2 3">
    <name type="scientific">Xylanibacter ruminicola</name>
    <name type="common">Prevotella ruminicola</name>
    <dbReference type="NCBI Taxonomy" id="839"/>
    <lineage>
        <taxon>Bacteria</taxon>
        <taxon>Pseudomonadati</taxon>
        <taxon>Bacteroidota</taxon>
        <taxon>Bacteroidia</taxon>
        <taxon>Bacteroidales</taxon>
        <taxon>Prevotellaceae</taxon>
        <taxon>Xylanibacter</taxon>
    </lineage>
</organism>
<dbReference type="Gene3D" id="2.170.120.40">
    <property type="entry name" value="YbbR-like domain"/>
    <property type="match status" value="1"/>
</dbReference>
<dbReference type="AlphaFoldDB" id="A0A1H5S2K1"/>
<evidence type="ECO:0000256" key="1">
    <source>
        <dbReference type="SAM" id="Phobius"/>
    </source>
</evidence>
<protein>
    <recommendedName>
        <fullName evidence="4">YbbR-like protein</fullName>
    </recommendedName>
</protein>
<dbReference type="PANTHER" id="PTHR37804">
    <property type="entry name" value="CDAA REGULATORY PROTEIN CDAR"/>
    <property type="match status" value="1"/>
</dbReference>
<dbReference type="RefSeq" id="WP_036911500.1">
    <property type="nucleotide sequence ID" value="NZ_FNUV01000001.1"/>
</dbReference>
<name>A0A1H5S2K1_XYLRU</name>
<sequence length="325" mass="36967">MKEIWQLVRNFLFSKANKELLIFLFFLGLSGIFWLNMALNETYEKEFAIPVSVVGIPKNAVLTSDEVDTVRMTIRDKGFTLLTYMYGDVLKKISISFKTYSKNNGTGSVSAQDLQKMVYQQLASGSRITSVKPEKLEFYYNYGAKKMVPVRWSGRVIPEELYFISSVHYSPDSVTIYASEEKLDSINMVYTEQLNYANFRDTLIANCELSKIKGVKMVPDHVKVAFFTDVLTEERIEGIPVEGINMPPGMLLRTFPAKVTVSFVTGVSTFRNLKSDDFSVIADYNEIKKDPSEKCHIYLKKVPGGISRARLETTLVDYLIESETE</sequence>